<evidence type="ECO:0000313" key="2">
    <source>
        <dbReference type="Proteomes" id="UP000198967"/>
    </source>
</evidence>
<proteinExistence type="predicted"/>
<gene>
    <name evidence="1" type="ORF">SAMN05216377_12018</name>
</gene>
<reference evidence="1 2" key="1">
    <citation type="submission" date="2016-10" db="EMBL/GenBank/DDBJ databases">
        <authorList>
            <person name="de Groot N.N."/>
        </authorList>
    </citation>
    <scope>NUCLEOTIDE SEQUENCE [LARGE SCALE GENOMIC DNA]</scope>
    <source>
        <strain evidence="1 2">CGMCC 4.3143</strain>
    </source>
</reference>
<protein>
    <submittedName>
        <fullName evidence="1">Uncharacterized protein</fullName>
    </submittedName>
</protein>
<dbReference type="AlphaFoldDB" id="A0A1G8AEE1"/>
<keyword evidence="2" id="KW-1185">Reference proteome</keyword>
<dbReference type="STRING" id="366584.SAMN05216377_12018"/>
<dbReference type="Proteomes" id="UP000198967">
    <property type="component" value="Unassembled WGS sequence"/>
</dbReference>
<name>A0A1G8AEE1_PSEOR</name>
<sequence>MTIEWQEPLTAAEVVERLTAATGREPEVASAMIRDYLDDTSEQLGFSVHRWGLDAGDVEEIRRGYEWVDYERGETATEARLRAAGYAQGWNDIAATDDSPGYSGHVDRQAALWTERARGFEAPADVPFVEHEVDAEGWSR</sequence>
<organism evidence="1 2">
    <name type="scientific">Pseudonocardia oroxyli</name>
    <dbReference type="NCBI Taxonomy" id="366584"/>
    <lineage>
        <taxon>Bacteria</taxon>
        <taxon>Bacillati</taxon>
        <taxon>Actinomycetota</taxon>
        <taxon>Actinomycetes</taxon>
        <taxon>Pseudonocardiales</taxon>
        <taxon>Pseudonocardiaceae</taxon>
        <taxon>Pseudonocardia</taxon>
    </lineage>
</organism>
<dbReference type="EMBL" id="FNBE01000020">
    <property type="protein sequence ID" value="SDH19269.1"/>
    <property type="molecule type" value="Genomic_DNA"/>
</dbReference>
<accession>A0A1G8AEE1</accession>
<evidence type="ECO:0000313" key="1">
    <source>
        <dbReference type="EMBL" id="SDH19269.1"/>
    </source>
</evidence>